<evidence type="ECO:0000313" key="3">
    <source>
        <dbReference type="Proteomes" id="UP001501706"/>
    </source>
</evidence>
<organism evidence="2 3">
    <name type="scientific">Pigmentiphaga daeguensis</name>
    <dbReference type="NCBI Taxonomy" id="414049"/>
    <lineage>
        <taxon>Bacteria</taxon>
        <taxon>Pseudomonadati</taxon>
        <taxon>Pseudomonadota</taxon>
        <taxon>Betaproteobacteria</taxon>
        <taxon>Burkholderiales</taxon>
        <taxon>Alcaligenaceae</taxon>
        <taxon>Pigmentiphaga</taxon>
    </lineage>
</organism>
<keyword evidence="3" id="KW-1185">Reference proteome</keyword>
<dbReference type="Proteomes" id="UP001501706">
    <property type="component" value="Unassembled WGS sequence"/>
</dbReference>
<proteinExistence type="predicted"/>
<comment type="caution">
    <text evidence="2">The sequence shown here is derived from an EMBL/GenBank/DDBJ whole genome shotgun (WGS) entry which is preliminary data.</text>
</comment>
<accession>A0ABN1CYB7</accession>
<reference evidence="2 3" key="1">
    <citation type="journal article" date="2019" name="Int. J. Syst. Evol. Microbiol.">
        <title>The Global Catalogue of Microorganisms (GCM) 10K type strain sequencing project: providing services to taxonomists for standard genome sequencing and annotation.</title>
        <authorList>
            <consortium name="The Broad Institute Genomics Platform"/>
            <consortium name="The Broad Institute Genome Sequencing Center for Infectious Disease"/>
            <person name="Wu L."/>
            <person name="Ma J."/>
        </authorList>
    </citation>
    <scope>NUCLEOTIDE SEQUENCE [LARGE SCALE GENOMIC DNA]</scope>
    <source>
        <strain evidence="2 3">JCM 14330</strain>
    </source>
</reference>
<sequence>MAHMSGRTGASGPAFVRLLARLAHAHVPTPRQPLADRLSLWLGWTDAIALSAVLSGNAKAAPASTPACDTAAREDCVRVRDELAQAIEQDRVLRPVRSRHRRDPALLVDPDDDTDFSRYRQRYLAKQQQMETGIAALRGRLRAMLAAGSPDMARLAAVDAVMERVLGTQERNLLASVPGLLEGHFLRLRKAGRDPAEKTQEAGAPASNDPGPWLDTFRADMRGVLLAELDFRFQPVEGLLAALRAS</sequence>
<dbReference type="Pfam" id="PF11828">
    <property type="entry name" value="DUF3348"/>
    <property type="match status" value="1"/>
</dbReference>
<evidence type="ECO:0000256" key="1">
    <source>
        <dbReference type="SAM" id="MobiDB-lite"/>
    </source>
</evidence>
<gene>
    <name evidence="2" type="ORF">GCM10009097_53590</name>
</gene>
<name>A0ABN1CYB7_9BURK</name>
<dbReference type="EMBL" id="BAAAEN010000032">
    <property type="protein sequence ID" value="GAA0529362.1"/>
    <property type="molecule type" value="Genomic_DNA"/>
</dbReference>
<evidence type="ECO:0000313" key="2">
    <source>
        <dbReference type="EMBL" id="GAA0529362.1"/>
    </source>
</evidence>
<dbReference type="InterPro" id="IPR021783">
    <property type="entry name" value="DUF3348"/>
</dbReference>
<feature type="region of interest" description="Disordered" evidence="1">
    <location>
        <begin position="193"/>
        <end position="212"/>
    </location>
</feature>
<protein>
    <submittedName>
        <fullName evidence="2">DUF3348 domain-containing protein</fullName>
    </submittedName>
</protein>
<dbReference type="RefSeq" id="WP_087841188.1">
    <property type="nucleotide sequence ID" value="NZ_BAAAEN010000032.1"/>
</dbReference>